<name>A0AA86Q958_9EUKA</name>
<gene>
    <name evidence="2" type="ORF">HINF_LOCUS31833</name>
    <name evidence="1" type="ORF">HINF_LOCUS41278</name>
</gene>
<comment type="caution">
    <text evidence="1">The sequence shown here is derived from an EMBL/GenBank/DDBJ whole genome shotgun (WGS) entry which is preliminary data.</text>
</comment>
<sequence length="382" mass="43440">MLQSPECLNSPALKLSRTDQCCSGSITIRVRFLLTSTWALCQVYSGTGPNWYLSTKTLSESTVKSLSYSVFTPQLKARRNVDWPRTVHNFTLPLNQARLTRFAMSSVQTTKQFLSPELWHTDSSTNSNYGFVIASANNTTERDSLNSHEHANINITRYPSQLIFVPLLVLLLLLFDLVRLNLPTNDFVNEPVNDINSLFGNKLPLVELCERFNVENNHVWELILFDFEHVEHSNILHPVEPDYVIILRVFELSGPQIVQNGLVLFWVNHDQSQVLVNEHLSVVLSVLWNRTELVFINKDSERINTEVAVVLRFHSVVEGQEERGLATHGAQLHLALELSEINQICNVVGVNDEVILVAGVMAHGLLHELELRLCYRISKQHN</sequence>
<dbReference type="AlphaFoldDB" id="A0AA86Q958"/>
<evidence type="ECO:0000313" key="3">
    <source>
        <dbReference type="Proteomes" id="UP001642409"/>
    </source>
</evidence>
<evidence type="ECO:0000313" key="2">
    <source>
        <dbReference type="EMBL" id="CAL6028491.1"/>
    </source>
</evidence>
<accession>A0AA86Q958</accession>
<reference evidence="2 3" key="2">
    <citation type="submission" date="2024-07" db="EMBL/GenBank/DDBJ databases">
        <authorList>
            <person name="Akdeniz Z."/>
        </authorList>
    </citation>
    <scope>NUCLEOTIDE SEQUENCE [LARGE SCALE GENOMIC DNA]</scope>
</reference>
<protein>
    <submittedName>
        <fullName evidence="2">Hypothetical_protein</fullName>
    </submittedName>
</protein>
<dbReference type="EMBL" id="CATOUU010000840">
    <property type="protein sequence ID" value="CAI9953633.1"/>
    <property type="molecule type" value="Genomic_DNA"/>
</dbReference>
<organism evidence="1">
    <name type="scientific">Hexamita inflata</name>
    <dbReference type="NCBI Taxonomy" id="28002"/>
    <lineage>
        <taxon>Eukaryota</taxon>
        <taxon>Metamonada</taxon>
        <taxon>Diplomonadida</taxon>
        <taxon>Hexamitidae</taxon>
        <taxon>Hexamitinae</taxon>
        <taxon>Hexamita</taxon>
    </lineage>
</organism>
<reference evidence="1" key="1">
    <citation type="submission" date="2023-06" db="EMBL/GenBank/DDBJ databases">
        <authorList>
            <person name="Kurt Z."/>
        </authorList>
    </citation>
    <scope>NUCLEOTIDE SEQUENCE</scope>
</reference>
<proteinExistence type="predicted"/>
<evidence type="ECO:0000313" key="1">
    <source>
        <dbReference type="EMBL" id="CAI9953633.1"/>
    </source>
</evidence>
<dbReference type="EMBL" id="CAXDID020000107">
    <property type="protein sequence ID" value="CAL6028491.1"/>
    <property type="molecule type" value="Genomic_DNA"/>
</dbReference>
<dbReference type="Proteomes" id="UP001642409">
    <property type="component" value="Unassembled WGS sequence"/>
</dbReference>
<keyword evidence="3" id="KW-1185">Reference proteome</keyword>